<organism evidence="1 2">
    <name type="scientific">Nonomuraea monospora</name>
    <dbReference type="NCBI Taxonomy" id="568818"/>
    <lineage>
        <taxon>Bacteria</taxon>
        <taxon>Bacillati</taxon>
        <taxon>Actinomycetota</taxon>
        <taxon>Actinomycetes</taxon>
        <taxon>Streptosporangiales</taxon>
        <taxon>Streptosporangiaceae</taxon>
        <taxon>Nonomuraea</taxon>
    </lineage>
</organism>
<dbReference type="Proteomes" id="UP001499843">
    <property type="component" value="Unassembled WGS sequence"/>
</dbReference>
<sequence>MKPLLLLDVDGVLNPMGRPTPDFRRYRCTIGTDVYTVHLNPRHGRRLLELALATGSELVWATTWEHHANDWIAPRIGLPSLPVITMGASSAGVPPSEHGEMFKTPHVAAYAGQRPFVWFDDQVWAEDEEYLRVHQGLADFLLIHVDPRQGLTSRHLGMAHEWLTLTGFSQGS</sequence>
<evidence type="ECO:0000313" key="1">
    <source>
        <dbReference type="EMBL" id="GAA2214085.1"/>
    </source>
</evidence>
<dbReference type="Pfam" id="PF18143">
    <property type="entry name" value="HAD_SAK_2"/>
    <property type="match status" value="1"/>
</dbReference>
<gene>
    <name evidence="1" type="ORF">GCM10009850_095490</name>
</gene>
<accession>A0ABN3CXV9</accession>
<dbReference type="RefSeq" id="WP_344490959.1">
    <property type="nucleotide sequence ID" value="NZ_BAAAQX010000038.1"/>
</dbReference>
<evidence type="ECO:0000313" key="2">
    <source>
        <dbReference type="Proteomes" id="UP001499843"/>
    </source>
</evidence>
<comment type="caution">
    <text evidence="1">The sequence shown here is derived from an EMBL/GenBank/DDBJ whole genome shotgun (WGS) entry which is preliminary data.</text>
</comment>
<proteinExistence type="predicted"/>
<keyword evidence="2" id="KW-1185">Reference proteome</keyword>
<evidence type="ECO:0008006" key="3">
    <source>
        <dbReference type="Google" id="ProtNLM"/>
    </source>
</evidence>
<protein>
    <recommendedName>
        <fullName evidence="3">Secreted protein</fullName>
    </recommendedName>
</protein>
<reference evidence="1 2" key="1">
    <citation type="journal article" date="2019" name="Int. J. Syst. Evol. Microbiol.">
        <title>The Global Catalogue of Microorganisms (GCM) 10K type strain sequencing project: providing services to taxonomists for standard genome sequencing and annotation.</title>
        <authorList>
            <consortium name="The Broad Institute Genomics Platform"/>
            <consortium name="The Broad Institute Genome Sequencing Center for Infectious Disease"/>
            <person name="Wu L."/>
            <person name="Ma J."/>
        </authorList>
    </citation>
    <scope>NUCLEOTIDE SEQUENCE [LARGE SCALE GENOMIC DNA]</scope>
    <source>
        <strain evidence="1 2">JCM 16114</strain>
    </source>
</reference>
<name>A0ABN3CXV9_9ACTN</name>
<dbReference type="EMBL" id="BAAAQX010000038">
    <property type="protein sequence ID" value="GAA2214085.1"/>
    <property type="molecule type" value="Genomic_DNA"/>
</dbReference>